<evidence type="ECO:0000313" key="1">
    <source>
        <dbReference type="EMBL" id="KAE8944877.1"/>
    </source>
</evidence>
<name>A0A6A3LYK0_9STRA</name>
<evidence type="ECO:0000313" key="6">
    <source>
        <dbReference type="Proteomes" id="UP000476176"/>
    </source>
</evidence>
<dbReference type="EMBL" id="QXFW01000146">
    <property type="protein sequence ID" value="KAE9023120.1"/>
    <property type="molecule type" value="Genomic_DNA"/>
</dbReference>
<evidence type="ECO:0000313" key="3">
    <source>
        <dbReference type="EMBL" id="KAE9221089.1"/>
    </source>
</evidence>
<organism evidence="2 5">
    <name type="scientific">Phytophthora fragariae</name>
    <dbReference type="NCBI Taxonomy" id="53985"/>
    <lineage>
        <taxon>Eukaryota</taxon>
        <taxon>Sar</taxon>
        <taxon>Stramenopiles</taxon>
        <taxon>Oomycota</taxon>
        <taxon>Peronosporomycetes</taxon>
        <taxon>Peronosporales</taxon>
        <taxon>Peronosporaceae</taxon>
        <taxon>Phytophthora</taxon>
    </lineage>
</organism>
<protein>
    <submittedName>
        <fullName evidence="2">Uncharacterized protein</fullName>
    </submittedName>
</protein>
<dbReference type="EMBL" id="QXGC01000785">
    <property type="protein sequence ID" value="KAE9221089.1"/>
    <property type="molecule type" value="Genomic_DNA"/>
</dbReference>
<evidence type="ECO:0000313" key="4">
    <source>
        <dbReference type="Proteomes" id="UP000429523"/>
    </source>
</evidence>
<dbReference type="Proteomes" id="UP000460718">
    <property type="component" value="Unassembled WGS sequence"/>
</dbReference>
<dbReference type="EMBL" id="QXGF01000183">
    <property type="protein sequence ID" value="KAE8944877.1"/>
    <property type="molecule type" value="Genomic_DNA"/>
</dbReference>
<accession>A0A6A3LYK0</accession>
<comment type="caution">
    <text evidence="2">The sequence shown here is derived from an EMBL/GenBank/DDBJ whole genome shotgun (WGS) entry which is preliminary data.</text>
</comment>
<reference evidence="5 6" key="1">
    <citation type="submission" date="2018-09" db="EMBL/GenBank/DDBJ databases">
        <title>Genomic investigation of the strawberry pathogen Phytophthora fragariae indicates pathogenicity is determined by transcriptional variation in three key races.</title>
        <authorList>
            <person name="Adams T.M."/>
            <person name="Armitage A.D."/>
            <person name="Sobczyk M.K."/>
            <person name="Bates H.J."/>
            <person name="Dunwell J.M."/>
            <person name="Nellist C.F."/>
            <person name="Harrison R.J."/>
        </authorList>
    </citation>
    <scope>NUCLEOTIDE SEQUENCE [LARGE SCALE GENOMIC DNA]</scope>
    <source>
        <strain evidence="3 6">BC-23</strain>
        <strain evidence="1 4">NOV-9</strain>
        <strain evidence="2 5">SCRP245</strain>
    </source>
</reference>
<dbReference type="Proteomes" id="UP000429523">
    <property type="component" value="Unassembled WGS sequence"/>
</dbReference>
<sequence>MLDRRAGSIFRSSPEVSMEAVADKESAESCFYNAPCTGSTVVNEFVQIVPVVKVRERLILEEMRVQLVSVCSGKYRRATHVAKYLT</sequence>
<evidence type="ECO:0000313" key="5">
    <source>
        <dbReference type="Proteomes" id="UP000460718"/>
    </source>
</evidence>
<gene>
    <name evidence="3" type="ORF">PF004_g13148</name>
    <name evidence="1" type="ORF">PF009_g5452</name>
    <name evidence="2" type="ORF">PF011_g4142</name>
</gene>
<dbReference type="AlphaFoldDB" id="A0A6A3LYK0"/>
<proteinExistence type="predicted"/>
<evidence type="ECO:0000313" key="2">
    <source>
        <dbReference type="EMBL" id="KAE9023120.1"/>
    </source>
</evidence>
<dbReference type="Proteomes" id="UP000476176">
    <property type="component" value="Unassembled WGS sequence"/>
</dbReference>